<reference evidence="1" key="1">
    <citation type="submission" date="2021-03" db="EMBL/GenBank/DDBJ databases">
        <title>Draft genome sequence of rust myrtle Austropuccinia psidii MF-1, a brazilian biotype.</title>
        <authorList>
            <person name="Quecine M.C."/>
            <person name="Pachon D.M.R."/>
            <person name="Bonatelli M.L."/>
            <person name="Correr F.H."/>
            <person name="Franceschini L.M."/>
            <person name="Leite T.F."/>
            <person name="Margarido G.R.A."/>
            <person name="Almeida C.A."/>
            <person name="Ferrarezi J.A."/>
            <person name="Labate C.A."/>
        </authorList>
    </citation>
    <scope>NUCLEOTIDE SEQUENCE</scope>
    <source>
        <strain evidence="1">MF-1</strain>
    </source>
</reference>
<gene>
    <name evidence="1" type="ORF">O181_056000</name>
</gene>
<dbReference type="OrthoDB" id="2514797at2759"/>
<dbReference type="Proteomes" id="UP000765509">
    <property type="component" value="Unassembled WGS sequence"/>
</dbReference>
<name>A0A9Q3E5D3_9BASI</name>
<protein>
    <submittedName>
        <fullName evidence="1">Uncharacterized protein</fullName>
    </submittedName>
</protein>
<dbReference type="EMBL" id="AVOT02025156">
    <property type="protein sequence ID" value="MBW0516285.1"/>
    <property type="molecule type" value="Genomic_DNA"/>
</dbReference>
<dbReference type="AlphaFoldDB" id="A0A9Q3E5D3"/>
<evidence type="ECO:0000313" key="1">
    <source>
        <dbReference type="EMBL" id="MBW0516285.1"/>
    </source>
</evidence>
<organism evidence="1 2">
    <name type="scientific">Austropuccinia psidii MF-1</name>
    <dbReference type="NCBI Taxonomy" id="1389203"/>
    <lineage>
        <taxon>Eukaryota</taxon>
        <taxon>Fungi</taxon>
        <taxon>Dikarya</taxon>
        <taxon>Basidiomycota</taxon>
        <taxon>Pucciniomycotina</taxon>
        <taxon>Pucciniomycetes</taxon>
        <taxon>Pucciniales</taxon>
        <taxon>Sphaerophragmiaceae</taxon>
        <taxon>Austropuccinia</taxon>
    </lineage>
</organism>
<keyword evidence="2" id="KW-1185">Reference proteome</keyword>
<sequence>MSFENDKYSADKDPYKWCLRHSKRLRAIDPQMNIQMRSQNLLTQMPGELENALKSRCNQSCTLDNIARTLQYVRKRTNIGKYFQFGSSSFKEKQPFMVDFKDKPKEKLQK</sequence>
<accession>A0A9Q3E5D3</accession>
<evidence type="ECO:0000313" key="2">
    <source>
        <dbReference type="Proteomes" id="UP000765509"/>
    </source>
</evidence>
<comment type="caution">
    <text evidence="1">The sequence shown here is derived from an EMBL/GenBank/DDBJ whole genome shotgun (WGS) entry which is preliminary data.</text>
</comment>
<proteinExistence type="predicted"/>